<dbReference type="PANTHER" id="PTHR42743">
    <property type="entry name" value="AMINO-ACID AMINOTRANSFERASE"/>
    <property type="match status" value="1"/>
</dbReference>
<comment type="similarity">
    <text evidence="1">Belongs to the class-IV pyridoxal-phosphate-dependent aminotransferase family.</text>
</comment>
<dbReference type="Pfam" id="PF01063">
    <property type="entry name" value="Aminotran_4"/>
    <property type="match status" value="1"/>
</dbReference>
<reference evidence="2 3" key="1">
    <citation type="submission" date="2017-02" db="EMBL/GenBank/DDBJ databases">
        <authorList>
            <person name="Peterson S.W."/>
        </authorList>
    </citation>
    <scope>NUCLEOTIDE SEQUENCE [LARGE SCALE GENOMIC DNA]</scope>
    <source>
        <strain evidence="2 3">DSM 18034</strain>
    </source>
</reference>
<protein>
    <submittedName>
        <fullName evidence="2">4-amino-4-deoxychorismate lyase</fullName>
    </submittedName>
</protein>
<dbReference type="GO" id="GO:0016829">
    <property type="term" value="F:lyase activity"/>
    <property type="evidence" value="ECO:0007669"/>
    <property type="project" value="UniProtKB-KW"/>
</dbReference>
<dbReference type="SUPFAM" id="SSF56752">
    <property type="entry name" value="D-aminoacid aminotransferase-like PLP-dependent enzymes"/>
    <property type="match status" value="1"/>
</dbReference>
<keyword evidence="3" id="KW-1185">Reference proteome</keyword>
<organism evidence="2 3">
    <name type="scientific">Desulfobaculum bizertense DSM 18034</name>
    <dbReference type="NCBI Taxonomy" id="1121442"/>
    <lineage>
        <taxon>Bacteria</taxon>
        <taxon>Pseudomonadati</taxon>
        <taxon>Thermodesulfobacteriota</taxon>
        <taxon>Desulfovibrionia</taxon>
        <taxon>Desulfovibrionales</taxon>
        <taxon>Desulfovibrionaceae</taxon>
        <taxon>Desulfobaculum</taxon>
    </lineage>
</organism>
<dbReference type="AlphaFoldDB" id="A0A1T4W871"/>
<dbReference type="Gene3D" id="3.30.470.10">
    <property type="match status" value="1"/>
</dbReference>
<dbReference type="GO" id="GO:0046394">
    <property type="term" value="P:carboxylic acid biosynthetic process"/>
    <property type="evidence" value="ECO:0007669"/>
    <property type="project" value="UniProtKB-ARBA"/>
</dbReference>
<dbReference type="Proteomes" id="UP000189733">
    <property type="component" value="Unassembled WGS sequence"/>
</dbReference>
<dbReference type="InterPro" id="IPR043131">
    <property type="entry name" value="BCAT-like_N"/>
</dbReference>
<dbReference type="PANTHER" id="PTHR42743:SF13">
    <property type="entry name" value="P-LOOP CONTAINING NUCLEOSIDE TRIPHOSPHATE HYDROLASE PROTEIN"/>
    <property type="match status" value="1"/>
</dbReference>
<dbReference type="InterPro" id="IPR050571">
    <property type="entry name" value="Class-IV_PLP-Dep_Aminotrnsfr"/>
</dbReference>
<evidence type="ECO:0000313" key="2">
    <source>
        <dbReference type="EMBL" id="SKA73309.1"/>
    </source>
</evidence>
<keyword evidence="2" id="KW-0456">Lyase</keyword>
<evidence type="ECO:0000313" key="3">
    <source>
        <dbReference type="Proteomes" id="UP000189733"/>
    </source>
</evidence>
<dbReference type="InterPro" id="IPR036038">
    <property type="entry name" value="Aminotransferase-like"/>
</dbReference>
<dbReference type="InterPro" id="IPR001544">
    <property type="entry name" value="Aminotrans_IV"/>
</dbReference>
<dbReference type="OrthoDB" id="9805628at2"/>
<dbReference type="STRING" id="1121442.SAMN02745702_01840"/>
<name>A0A1T4W871_9BACT</name>
<accession>A0A1T4W871</accession>
<gene>
    <name evidence="2" type="ORF">SAMN02745702_01840</name>
</gene>
<proteinExistence type="inferred from homology"/>
<dbReference type="Gene3D" id="3.20.10.10">
    <property type="entry name" value="D-amino Acid Aminotransferase, subunit A, domain 2"/>
    <property type="match status" value="1"/>
</dbReference>
<evidence type="ECO:0000256" key="1">
    <source>
        <dbReference type="ARBA" id="ARBA00009320"/>
    </source>
</evidence>
<dbReference type="RefSeq" id="WP_159445960.1">
    <property type="nucleotide sequence ID" value="NZ_FUYA01000005.1"/>
</dbReference>
<sequence>MIFYDGHNFVDGGLSLPVDGAAFRYGISFFETLLWDGDHVCQLEAHCARIHASLRTFGYAYDAPDYAQLLTELAKRNGFGGKSGRLNIIYAVREGLGVTQTMRPVLTIAPYTIAPAETVQKLCFCPQVHQSWLAAHKTANYLPYIHAHQQANAAGFDDAILLTADGYVLESSSSALCFFDGEQYISPLAPPESGAAILPSTALASVRDMLHPVFRPVHRSELANFQHVYVLNSLRAMLAVSQIEGHDFAIDVTPCAPARAFIHSPDQNFLLD</sequence>
<dbReference type="EMBL" id="FUYA01000005">
    <property type="protein sequence ID" value="SKA73309.1"/>
    <property type="molecule type" value="Genomic_DNA"/>
</dbReference>
<dbReference type="InterPro" id="IPR043132">
    <property type="entry name" value="BCAT-like_C"/>
</dbReference>